<dbReference type="Pfam" id="PF06123">
    <property type="entry name" value="CreD"/>
    <property type="match status" value="1"/>
</dbReference>
<dbReference type="AlphaFoldDB" id="A0A2S9ICV7"/>
<dbReference type="InterPro" id="IPR010364">
    <property type="entry name" value="Uncharacterised_IM_CreD"/>
</dbReference>
<feature type="transmembrane region" description="Helical" evidence="2">
    <location>
        <begin position="327"/>
        <end position="344"/>
    </location>
</feature>
<feature type="transmembrane region" description="Helical" evidence="2">
    <location>
        <begin position="350"/>
        <end position="368"/>
    </location>
</feature>
<feature type="region of interest" description="Disordered" evidence="1">
    <location>
        <begin position="438"/>
        <end position="457"/>
    </location>
</feature>
<keyword evidence="4" id="KW-1185">Reference proteome</keyword>
<keyword evidence="2" id="KW-0472">Membrane</keyword>
<dbReference type="NCBIfam" id="NF008712">
    <property type="entry name" value="PRK11715.1-1"/>
    <property type="match status" value="1"/>
</dbReference>
<organism evidence="3 4">
    <name type="scientific">Pantoea coffeiphila</name>
    <dbReference type="NCBI Taxonomy" id="1465635"/>
    <lineage>
        <taxon>Bacteria</taxon>
        <taxon>Pseudomonadati</taxon>
        <taxon>Pseudomonadota</taxon>
        <taxon>Gammaproteobacteria</taxon>
        <taxon>Enterobacterales</taxon>
        <taxon>Erwiniaceae</taxon>
        <taxon>Pantoea</taxon>
    </lineage>
</organism>
<reference evidence="3 4" key="1">
    <citation type="submission" date="2017-10" db="EMBL/GenBank/DDBJ databases">
        <title>Draft genome of two endophytic bacteria isolated from 'guarana' Paullinia cupana (Mart.) Ducke.</title>
        <authorList>
            <person name="Siqueira K.A."/>
            <person name="Liotti R.G."/>
            <person name="Mendes T.A."/>
            <person name="Soares M.A."/>
        </authorList>
    </citation>
    <scope>NUCLEOTIDE SEQUENCE [LARGE SCALE GENOMIC DNA]</scope>
    <source>
        <strain evidence="3 4">342</strain>
    </source>
</reference>
<dbReference type="PIRSF" id="PIRSF004548">
    <property type="entry name" value="CreD"/>
    <property type="match status" value="1"/>
</dbReference>
<proteinExistence type="predicted"/>
<keyword evidence="2" id="KW-0812">Transmembrane</keyword>
<dbReference type="PANTHER" id="PTHR30092">
    <property type="entry name" value="INNER MEMBRANE PROTEIN CRED"/>
    <property type="match status" value="1"/>
</dbReference>
<dbReference type="PANTHER" id="PTHR30092:SF0">
    <property type="entry name" value="INNER MEMBRANE PROTEIN CRED"/>
    <property type="match status" value="1"/>
</dbReference>
<evidence type="ECO:0000256" key="1">
    <source>
        <dbReference type="SAM" id="MobiDB-lite"/>
    </source>
</evidence>
<feature type="transmembrane region" description="Helical" evidence="2">
    <location>
        <begin position="403"/>
        <end position="422"/>
    </location>
</feature>
<dbReference type="EMBL" id="PDET01000005">
    <property type="protein sequence ID" value="PRD15622.1"/>
    <property type="molecule type" value="Genomic_DNA"/>
</dbReference>
<evidence type="ECO:0000313" key="4">
    <source>
        <dbReference type="Proteomes" id="UP000239181"/>
    </source>
</evidence>
<keyword evidence="2" id="KW-1133">Transmembrane helix</keyword>
<name>A0A2S9ICV7_9GAMM</name>
<protein>
    <submittedName>
        <fullName evidence="3">Cell envelope integrity protein CreD</fullName>
    </submittedName>
</protein>
<dbReference type="Proteomes" id="UP000239181">
    <property type="component" value="Unassembled WGS sequence"/>
</dbReference>
<dbReference type="RefSeq" id="WP_105592335.1">
    <property type="nucleotide sequence ID" value="NZ_PDET01000005.1"/>
</dbReference>
<gene>
    <name evidence="3" type="ORF">CQW29_08650</name>
</gene>
<evidence type="ECO:0000313" key="3">
    <source>
        <dbReference type="EMBL" id="PRD15622.1"/>
    </source>
</evidence>
<dbReference type="GO" id="GO:0005886">
    <property type="term" value="C:plasma membrane"/>
    <property type="evidence" value="ECO:0007669"/>
    <property type="project" value="TreeGrafter"/>
</dbReference>
<comment type="caution">
    <text evidence="3">The sequence shown here is derived from an EMBL/GenBank/DDBJ whole genome shotgun (WGS) entry which is preliminary data.</text>
</comment>
<sequence length="457" mass="50711">MLKSALFWKVITLIGCLLLLLVPLSMLNSLIAERASWRDSVAQTLSQSTSGPQRVLGPLIVVPWTETRKVMKGDKEVLVEEKHHRFYLPEQLKIGAQQVVESRSVGIYQGQLWRSGMAVSASFDGERIRDLLNKPGIVLGQPWLTVVLGDSRGIASVTPLQIEGQELDFQPGSQFGQDGEGLHAVLPQSLLQKKSLALSFSIKLMGTRELEVVPLGKNSAFELQSNWPHPGFTGSFLPEKRQITSQGFTASWQSSWFANNLNSRFSDDAEVRSATLPAFSSMVINPVDQYQLTDRAVKYAILLIGLTFMAFFLFETLTALRVHPMQYLLVGLSLVMFFLVLLALSEHIGFNLAWLSASLTCAAINGFYLQAVLQGWRRSLSFVAGLLVLDAVLWQLLQSEDSALLLGTGVLAIALAAVMVLTRHIDWYGLSMPTAKKTEQGAEKDDKESDDRFRLWK</sequence>
<feature type="transmembrane region" description="Helical" evidence="2">
    <location>
        <begin position="299"/>
        <end position="320"/>
    </location>
</feature>
<accession>A0A2S9ICV7</accession>
<evidence type="ECO:0000256" key="2">
    <source>
        <dbReference type="SAM" id="Phobius"/>
    </source>
</evidence>
<dbReference type="OrthoDB" id="9791851at2"/>